<feature type="domain" description="Dockerin" evidence="11">
    <location>
        <begin position="985"/>
        <end position="1048"/>
    </location>
</feature>
<evidence type="ECO:0000313" key="14">
    <source>
        <dbReference type="Proteomes" id="UP000265724"/>
    </source>
</evidence>
<dbReference type="SUPFAM" id="SSF49384">
    <property type="entry name" value="Carbohydrate-binding domain"/>
    <property type="match status" value="1"/>
</dbReference>
<dbReference type="Proteomes" id="UP000265724">
    <property type="component" value="Unassembled WGS sequence"/>
</dbReference>
<evidence type="ECO:0000256" key="3">
    <source>
        <dbReference type="ARBA" id="ARBA00022525"/>
    </source>
</evidence>
<dbReference type="SUPFAM" id="SSF63446">
    <property type="entry name" value="Type I dockerin domain"/>
    <property type="match status" value="1"/>
</dbReference>
<dbReference type="PRINTS" id="PR00723">
    <property type="entry name" value="SUBTILISIN"/>
</dbReference>
<evidence type="ECO:0000256" key="4">
    <source>
        <dbReference type="ARBA" id="ARBA00022670"/>
    </source>
</evidence>
<dbReference type="AlphaFoldDB" id="A0A398DJB1"/>
<dbReference type="SUPFAM" id="SSF52025">
    <property type="entry name" value="PA domain"/>
    <property type="match status" value="1"/>
</dbReference>
<comment type="caution">
    <text evidence="12">The sequence shown here is derived from an EMBL/GenBank/DDBJ whole genome shotgun (WGS) entry which is preliminary data.</text>
</comment>
<evidence type="ECO:0000313" key="15">
    <source>
        <dbReference type="Proteomes" id="UP000266042"/>
    </source>
</evidence>
<feature type="active site" description="Charge relay system" evidence="8 9">
    <location>
        <position position="185"/>
    </location>
</feature>
<proteinExistence type="inferred from homology"/>
<dbReference type="InterPro" id="IPR023828">
    <property type="entry name" value="Peptidase_S8_Ser-AS"/>
</dbReference>
<dbReference type="InterPro" id="IPR034213">
    <property type="entry name" value="S8_Vpr-like"/>
</dbReference>
<keyword evidence="2" id="KW-0134">Cell wall</keyword>
<dbReference type="InterPro" id="IPR015500">
    <property type="entry name" value="Peptidase_S8_subtilisin-rel"/>
</dbReference>
<dbReference type="Gene3D" id="3.50.30.30">
    <property type="match status" value="1"/>
</dbReference>
<dbReference type="InterPro" id="IPR050131">
    <property type="entry name" value="Peptidase_S8_subtilisin-like"/>
</dbReference>
<keyword evidence="6 9" id="KW-0378">Hydrolase</keyword>
<evidence type="ECO:0000313" key="12">
    <source>
        <dbReference type="EMBL" id="RIE12238.1"/>
    </source>
</evidence>
<comment type="similarity">
    <text evidence="1 9 10">Belongs to the peptidase S8 family.</text>
</comment>
<name>A0A398DJB1_9BACT</name>
<dbReference type="InterPro" id="IPR023827">
    <property type="entry name" value="Peptidase_S8_Asp-AS"/>
</dbReference>
<dbReference type="CDD" id="cd02133">
    <property type="entry name" value="PA_C5a_like"/>
    <property type="match status" value="1"/>
</dbReference>
<protein>
    <recommendedName>
        <fullName evidence="11">Dockerin domain-containing protein</fullName>
    </recommendedName>
</protein>
<dbReference type="EMBL" id="QXIW01000031">
    <property type="protein sequence ID" value="RIE12238.1"/>
    <property type="molecule type" value="Genomic_DNA"/>
</dbReference>
<dbReference type="GO" id="GO:0004252">
    <property type="term" value="F:serine-type endopeptidase activity"/>
    <property type="evidence" value="ECO:0007669"/>
    <property type="project" value="UniProtKB-UniRule"/>
</dbReference>
<dbReference type="RefSeq" id="WP_119087212.1">
    <property type="nucleotide sequence ID" value="NZ_QXIV01000020.1"/>
</dbReference>
<dbReference type="PROSITE" id="PS00136">
    <property type="entry name" value="SUBTILASE_ASP"/>
    <property type="match status" value="1"/>
</dbReference>
<dbReference type="GO" id="GO:0030246">
    <property type="term" value="F:carbohydrate binding"/>
    <property type="evidence" value="ECO:0007669"/>
    <property type="project" value="InterPro"/>
</dbReference>
<dbReference type="InterPro" id="IPR036439">
    <property type="entry name" value="Dockerin_dom_sf"/>
</dbReference>
<evidence type="ECO:0000259" key="11">
    <source>
        <dbReference type="PROSITE" id="PS51766"/>
    </source>
</evidence>
<dbReference type="InterPro" id="IPR002105">
    <property type="entry name" value="Dockerin_1_rpt"/>
</dbReference>
<keyword evidence="5" id="KW-0732">Signal</keyword>
<accession>A0A398DJB1</accession>
<feature type="active site" description="Charge relay system" evidence="8 9">
    <location>
        <position position="533"/>
    </location>
</feature>
<dbReference type="GO" id="GO:0004553">
    <property type="term" value="F:hydrolase activity, hydrolyzing O-glycosyl compounds"/>
    <property type="evidence" value="ECO:0007669"/>
    <property type="project" value="InterPro"/>
</dbReference>
<dbReference type="InterPro" id="IPR046450">
    <property type="entry name" value="PA_dom_sf"/>
</dbReference>
<evidence type="ECO:0000256" key="10">
    <source>
        <dbReference type="RuleBase" id="RU003355"/>
    </source>
</evidence>
<dbReference type="InterPro" id="IPR022398">
    <property type="entry name" value="Peptidase_S8_His-AS"/>
</dbReference>
<dbReference type="InterPro" id="IPR036852">
    <property type="entry name" value="Peptidase_S8/S53_dom_sf"/>
</dbReference>
<keyword evidence="7 9" id="KW-0720">Serine protease</keyword>
<dbReference type="CDD" id="cd14254">
    <property type="entry name" value="Dockerin_II"/>
    <property type="match status" value="1"/>
</dbReference>
<dbReference type="Pfam" id="PF02225">
    <property type="entry name" value="PA"/>
    <property type="match status" value="1"/>
</dbReference>
<sequence length="1048" mass="108662">MTKRLQWCLRIMVVVALVLACALSGKPVLSAVNLPTIDAEFLARAGSSPSPQDVIVRMQGLPLVGRVQDAGAEGWLDTVTTHASEAAISQEQNVFLLSLAAQGVRYTIKQRLSVTFNGLALSVVGYDLAAVAGTNHVSFVYESQQAQVLDEDTNAAMGVDQALWNRTSAGGQKLDGTGTTIGIIDTGIDYMHPDLGGAKFPNAKVVGGYDFADKDSDPIDIQGHGTHVAGIAAADGKVQGVAPKAKLYAYKVFSDQGGGAADGDIIAALDRSVRNRCTVVNLSLGTSGGTADTPENESINNAVKAGVVVVAATGNSGPRNPETNWPLGSPATALNAIAVAASNDGPYPVVEVVTPTGTGLDNIMGSYADIAPAFKEGSMYSIVDAGYGSKADFAAVNVTGKVALVERGPVGTSGIYFRDKVLNAQAAGAAGVIIYNHSPGVISMTLRVAAGDETRNYIPCIGITQDAGLDLKMLTTRGLVVRFGTRSDLGTLADFSSMGPTEDFHFKPEVSAPGVTVNSTFLGGEYARLDGTSMASPGVAGAVALIKAAHPDWTPQTVKLALMNTSNVLRNWQNGEVITWTLQGAGRVDVPAAIDTPAVAEVATSDGTTTFQTGTVLVDDDSIATATTITIRSLSDHSVTFSPSFGWTMDARAGVEVTVVPSSVVVAPGGTAQVSVTTTVNPATVKDGPHEGMITLQSISGILHVPYIFWRASVKVPEQLSEMQTSTATLAAPGGTMDVQFNIGYGGVRPAVEAGEGPQGSSFASEVVAAVTGIDGVTTFGTVYRRSLLLVGDHGFTWNGRDVHGNLFLTDGDYLLRTSVLESNNDPANLQISEAAHQSVPIHVMGMAGVPVLSLNIVGGNLRVGQDVTVSLSADTTTSIAGIAAAVQFEPWYLSVKSVQEGDFLNQGGTTPSSFASTVDALAGSVAVKGATGMAQVQGHGNVCTITFTVLHDGSTELWLGKPLATNSSGTVETIAQSLAVTLRSGANVWDIDGNKRVDLGDMVILARAYGSKVGDKQYDNTADLNGDGRVDDADLQILRQHYGDVYP</sequence>
<evidence type="ECO:0000313" key="13">
    <source>
        <dbReference type="EMBL" id="RIE12372.1"/>
    </source>
</evidence>
<dbReference type="Gene3D" id="3.40.50.200">
    <property type="entry name" value="Peptidase S8/S53 domain"/>
    <property type="match status" value="1"/>
</dbReference>
<evidence type="ECO:0000256" key="2">
    <source>
        <dbReference type="ARBA" id="ARBA00022512"/>
    </source>
</evidence>
<dbReference type="Proteomes" id="UP000266042">
    <property type="component" value="Unassembled WGS sequence"/>
</dbReference>
<feature type="active site" description="Charge relay system" evidence="8 9">
    <location>
        <position position="224"/>
    </location>
</feature>
<keyword evidence="3" id="KW-0964">Secreted</keyword>
<evidence type="ECO:0000256" key="5">
    <source>
        <dbReference type="ARBA" id="ARBA00022729"/>
    </source>
</evidence>
<dbReference type="PROSITE" id="PS00018">
    <property type="entry name" value="EF_HAND_1"/>
    <property type="match status" value="2"/>
</dbReference>
<dbReference type="EMBL" id="QXIX01000055">
    <property type="protein sequence ID" value="RIE12372.1"/>
    <property type="molecule type" value="Genomic_DNA"/>
</dbReference>
<keyword evidence="4 9" id="KW-0645">Protease</keyword>
<gene>
    <name evidence="13" type="ORF">SMC2_07145</name>
    <name evidence="12" type="ORF">SMC3_07535</name>
</gene>
<dbReference type="Pfam" id="PF00404">
    <property type="entry name" value="Dockerin_1"/>
    <property type="match status" value="1"/>
</dbReference>
<evidence type="ECO:0000256" key="8">
    <source>
        <dbReference type="PIRSR" id="PIRSR615500-1"/>
    </source>
</evidence>
<dbReference type="InterPro" id="IPR003137">
    <property type="entry name" value="PA_domain"/>
</dbReference>
<organism evidence="12 15">
    <name type="scientific">Candidatus Cryosericum hinesii</name>
    <dbReference type="NCBI Taxonomy" id="2290915"/>
    <lineage>
        <taxon>Bacteria</taxon>
        <taxon>Pseudomonadati</taxon>
        <taxon>Caldisericota/Cryosericota group</taxon>
        <taxon>Candidatus Cryosericota</taxon>
        <taxon>Candidatus Cryosericia</taxon>
        <taxon>Candidatus Cryosericales</taxon>
        <taxon>Candidatus Cryosericaceae</taxon>
        <taxon>Candidatus Cryosericum</taxon>
    </lineage>
</organism>
<dbReference type="InterPro" id="IPR000209">
    <property type="entry name" value="Peptidase_S8/S53_dom"/>
</dbReference>
<dbReference type="PANTHER" id="PTHR43806">
    <property type="entry name" value="PEPTIDASE S8"/>
    <property type="match status" value="1"/>
</dbReference>
<keyword evidence="14" id="KW-1185">Reference proteome</keyword>
<dbReference type="SUPFAM" id="SSF52743">
    <property type="entry name" value="Subtilisin-like"/>
    <property type="match status" value="1"/>
</dbReference>
<evidence type="ECO:0000256" key="1">
    <source>
        <dbReference type="ARBA" id="ARBA00011073"/>
    </source>
</evidence>
<dbReference type="PROSITE" id="PS51766">
    <property type="entry name" value="DOCKERIN"/>
    <property type="match status" value="1"/>
</dbReference>
<dbReference type="InterPro" id="IPR016134">
    <property type="entry name" value="Dockerin_dom"/>
</dbReference>
<dbReference type="GO" id="GO:0006508">
    <property type="term" value="P:proteolysis"/>
    <property type="evidence" value="ECO:0007669"/>
    <property type="project" value="UniProtKB-KW"/>
</dbReference>
<dbReference type="Gene3D" id="1.10.1330.10">
    <property type="entry name" value="Dockerin domain"/>
    <property type="match status" value="1"/>
</dbReference>
<dbReference type="GO" id="GO:0000272">
    <property type="term" value="P:polysaccharide catabolic process"/>
    <property type="evidence" value="ECO:0007669"/>
    <property type="project" value="InterPro"/>
</dbReference>
<dbReference type="PANTHER" id="PTHR43806:SF65">
    <property type="entry name" value="SERINE PROTEASE APRX"/>
    <property type="match status" value="1"/>
</dbReference>
<dbReference type="Pfam" id="PF00082">
    <property type="entry name" value="Peptidase_S8"/>
    <property type="match status" value="1"/>
</dbReference>
<dbReference type="Gene3D" id="2.60.40.680">
    <property type="match status" value="1"/>
</dbReference>
<evidence type="ECO:0000256" key="7">
    <source>
        <dbReference type="ARBA" id="ARBA00022825"/>
    </source>
</evidence>
<dbReference type="PROSITE" id="PS51257">
    <property type="entry name" value="PROKAR_LIPOPROTEIN"/>
    <property type="match status" value="1"/>
</dbReference>
<dbReference type="PROSITE" id="PS00138">
    <property type="entry name" value="SUBTILASE_SER"/>
    <property type="match status" value="1"/>
</dbReference>
<evidence type="ECO:0000256" key="9">
    <source>
        <dbReference type="PROSITE-ProRule" id="PRU01240"/>
    </source>
</evidence>
<dbReference type="PROSITE" id="PS00137">
    <property type="entry name" value="SUBTILASE_HIS"/>
    <property type="match status" value="1"/>
</dbReference>
<dbReference type="InterPro" id="IPR008965">
    <property type="entry name" value="CBM2/CBM3_carb-bd_dom_sf"/>
</dbReference>
<dbReference type="PROSITE" id="PS51892">
    <property type="entry name" value="SUBTILASE"/>
    <property type="match status" value="1"/>
</dbReference>
<dbReference type="CDD" id="cd07474">
    <property type="entry name" value="Peptidases_S8_subtilisin_Vpr-like"/>
    <property type="match status" value="1"/>
</dbReference>
<dbReference type="InterPro" id="IPR002102">
    <property type="entry name" value="Cohesin_dom"/>
</dbReference>
<dbReference type="InterPro" id="IPR018247">
    <property type="entry name" value="EF_Hand_1_Ca_BS"/>
</dbReference>
<evidence type="ECO:0000256" key="6">
    <source>
        <dbReference type="ARBA" id="ARBA00022801"/>
    </source>
</evidence>
<reference evidence="14 15" key="1">
    <citation type="submission" date="2018-09" db="EMBL/GenBank/DDBJ databases">
        <title>Discovery and Ecogenomic Context for Candidatus Cryosericales, a Global Caldiserica Order Active in Thawing Permafrost.</title>
        <authorList>
            <person name="Martinez M.A."/>
            <person name="Woodcroft B.J."/>
            <person name="Ignacio Espinoza J.C."/>
            <person name="Zayed A."/>
            <person name="Singleton C.M."/>
            <person name="Boyd J."/>
            <person name="Li Y.-F."/>
            <person name="Purvine S."/>
            <person name="Maughan H."/>
            <person name="Hodgkins S.B."/>
            <person name="Anderson D."/>
            <person name="Sederholm M."/>
            <person name="Temperton B."/>
            <person name="Saleska S.R."/>
            <person name="Tyson G.W."/>
            <person name="Rich V.I."/>
        </authorList>
    </citation>
    <scope>NUCLEOTIDE SEQUENCE [LARGE SCALE GENOMIC DNA]</scope>
    <source>
        <strain evidence="13 14">SMC2</strain>
        <strain evidence="12 15">SMC3</strain>
    </source>
</reference>
<dbReference type="Pfam" id="PF00963">
    <property type="entry name" value="Cohesin"/>
    <property type="match status" value="1"/>
</dbReference>